<dbReference type="RefSeq" id="WP_330930504.1">
    <property type="nucleotide sequence ID" value="NZ_CP119075.1"/>
</dbReference>
<protein>
    <recommendedName>
        <fullName evidence="2">UPF0235 protein PXH66_15800</fullName>
    </recommendedName>
</protein>
<dbReference type="PANTHER" id="PTHR13420">
    <property type="entry name" value="UPF0235 PROTEIN C15ORF40"/>
    <property type="match status" value="1"/>
</dbReference>
<name>A0AAF0CMU8_9BACT</name>
<evidence type="ECO:0000313" key="4">
    <source>
        <dbReference type="Proteomes" id="UP001218638"/>
    </source>
</evidence>
<dbReference type="EMBL" id="CP119075">
    <property type="protein sequence ID" value="WED63801.1"/>
    <property type="molecule type" value="Genomic_DNA"/>
</dbReference>
<dbReference type="Proteomes" id="UP001218638">
    <property type="component" value="Chromosome"/>
</dbReference>
<sequence>MTDSGATCVLPIKAVPNATRSEVVGWLGDALKVKLKAPPVDGKANAELCRFLAGLFQLPKGSVTLATGASARQKRVAIHGLTLEEIRAIVAPVSRG</sequence>
<dbReference type="AlphaFoldDB" id="A0AAF0CMU8"/>
<evidence type="ECO:0000313" key="3">
    <source>
        <dbReference type="EMBL" id="WED63801.1"/>
    </source>
</evidence>
<dbReference type="InterPro" id="IPR036591">
    <property type="entry name" value="YggU-like_sf"/>
</dbReference>
<dbReference type="Gene3D" id="3.30.1200.10">
    <property type="entry name" value="YggU-like"/>
    <property type="match status" value="1"/>
</dbReference>
<dbReference type="InterPro" id="IPR003746">
    <property type="entry name" value="DUF167"/>
</dbReference>
<dbReference type="NCBIfam" id="TIGR00251">
    <property type="entry name" value="DUF167 family protein"/>
    <property type="match status" value="1"/>
</dbReference>
<dbReference type="Pfam" id="PF02594">
    <property type="entry name" value="DUF167"/>
    <property type="match status" value="1"/>
</dbReference>
<dbReference type="HAMAP" id="MF_00634">
    <property type="entry name" value="UPF0235"/>
    <property type="match status" value="1"/>
</dbReference>
<dbReference type="GO" id="GO:0005737">
    <property type="term" value="C:cytoplasm"/>
    <property type="evidence" value="ECO:0007669"/>
    <property type="project" value="TreeGrafter"/>
</dbReference>
<proteinExistence type="inferred from homology"/>
<reference evidence="3" key="1">
    <citation type="submission" date="2023-03" db="EMBL/GenBank/DDBJ databases">
        <title>Lomoglobus Profundus gen. nov., sp. nov., a novel member of the phylum Verrucomicrobia, isolated from deep-marine sediment of South China Sea.</title>
        <authorList>
            <person name="Ahmad T."/>
            <person name="Ishaq S.E."/>
            <person name="Wang F."/>
        </authorList>
    </citation>
    <scope>NUCLEOTIDE SEQUENCE</scope>
    <source>
        <strain evidence="3">LMO-M01</strain>
    </source>
</reference>
<evidence type="ECO:0000256" key="2">
    <source>
        <dbReference type="HAMAP-Rule" id="MF_00634"/>
    </source>
</evidence>
<dbReference type="PANTHER" id="PTHR13420:SF7">
    <property type="entry name" value="UPF0235 PROTEIN C15ORF40"/>
    <property type="match status" value="1"/>
</dbReference>
<dbReference type="KEGG" id="slom:PXH66_15800"/>
<gene>
    <name evidence="3" type="ORF">PXH66_15800</name>
</gene>
<organism evidence="3 4">
    <name type="scientific">Synoicihabitans lomoniglobus</name>
    <dbReference type="NCBI Taxonomy" id="2909285"/>
    <lineage>
        <taxon>Bacteria</taxon>
        <taxon>Pseudomonadati</taxon>
        <taxon>Verrucomicrobiota</taxon>
        <taxon>Opitutia</taxon>
        <taxon>Opitutales</taxon>
        <taxon>Opitutaceae</taxon>
        <taxon>Synoicihabitans</taxon>
    </lineage>
</organism>
<comment type="similarity">
    <text evidence="1 2">Belongs to the UPF0235 family.</text>
</comment>
<keyword evidence="4" id="KW-1185">Reference proteome</keyword>
<evidence type="ECO:0000256" key="1">
    <source>
        <dbReference type="ARBA" id="ARBA00010364"/>
    </source>
</evidence>
<dbReference type="SMART" id="SM01152">
    <property type="entry name" value="DUF167"/>
    <property type="match status" value="1"/>
</dbReference>
<dbReference type="SUPFAM" id="SSF69786">
    <property type="entry name" value="YggU-like"/>
    <property type="match status" value="1"/>
</dbReference>
<accession>A0AAF0CMU8</accession>